<accession>A0ABV5K8I5</accession>
<sequence length="237" mass="24860">MTARPAAPDLTVLDDPVGEALRGPHAHLARRHGGALAYAPQVASFAAVPATPTAADWDDLGHLYGAGSFAEVFTATQTPPPSWVCELDLAGFQMVATPATPVAPTVGTDPDVVLLGPADVPEMLALAARTRPGPFFARTIEMGTYVGVRDGGALVAMAGERTHPPGATEISAVCTAPEARGRGLASRLVLDVATRICARGEHPFLHVVDGNPAMRVYEQLGFEVRRPVRFRGFRVPG</sequence>
<dbReference type="Proteomes" id="UP001589750">
    <property type="component" value="Unassembled WGS sequence"/>
</dbReference>
<dbReference type="RefSeq" id="WP_140011717.1">
    <property type="nucleotide sequence ID" value="NZ_JBHMDG010000010.1"/>
</dbReference>
<evidence type="ECO:0000313" key="3">
    <source>
        <dbReference type="Proteomes" id="UP001589750"/>
    </source>
</evidence>
<name>A0ABV5K8I5_9ACTN</name>
<reference evidence="2 3" key="1">
    <citation type="submission" date="2024-09" db="EMBL/GenBank/DDBJ databases">
        <authorList>
            <person name="Sun Q."/>
            <person name="Mori K."/>
        </authorList>
    </citation>
    <scope>NUCLEOTIDE SEQUENCE [LARGE SCALE GENOMIC DNA]</scope>
    <source>
        <strain evidence="2 3">JCM 9626</strain>
    </source>
</reference>
<dbReference type="SUPFAM" id="SSF55729">
    <property type="entry name" value="Acyl-CoA N-acyltransferases (Nat)"/>
    <property type="match status" value="1"/>
</dbReference>
<dbReference type="Pfam" id="PF08445">
    <property type="entry name" value="FR47"/>
    <property type="match status" value="1"/>
</dbReference>
<organism evidence="2 3">
    <name type="scientific">Nocardioides plantarum</name>
    <dbReference type="NCBI Taxonomy" id="29299"/>
    <lineage>
        <taxon>Bacteria</taxon>
        <taxon>Bacillati</taxon>
        <taxon>Actinomycetota</taxon>
        <taxon>Actinomycetes</taxon>
        <taxon>Propionibacteriales</taxon>
        <taxon>Nocardioidaceae</taxon>
        <taxon>Nocardioides</taxon>
    </lineage>
</organism>
<evidence type="ECO:0000259" key="1">
    <source>
        <dbReference type="PROSITE" id="PS51186"/>
    </source>
</evidence>
<dbReference type="CDD" id="cd04301">
    <property type="entry name" value="NAT_SF"/>
    <property type="match status" value="1"/>
</dbReference>
<dbReference type="InterPro" id="IPR016181">
    <property type="entry name" value="Acyl_CoA_acyltransferase"/>
</dbReference>
<dbReference type="InterPro" id="IPR013653">
    <property type="entry name" value="GCN5-like_dom"/>
</dbReference>
<proteinExistence type="predicted"/>
<dbReference type="EMBL" id="JBHMDG010000010">
    <property type="protein sequence ID" value="MFB9313015.1"/>
    <property type="molecule type" value="Genomic_DNA"/>
</dbReference>
<comment type="caution">
    <text evidence="2">The sequence shown here is derived from an EMBL/GenBank/DDBJ whole genome shotgun (WGS) entry which is preliminary data.</text>
</comment>
<feature type="domain" description="N-acetyltransferase" evidence="1">
    <location>
        <begin position="110"/>
        <end position="237"/>
    </location>
</feature>
<dbReference type="Gene3D" id="3.40.630.30">
    <property type="match status" value="1"/>
</dbReference>
<evidence type="ECO:0000313" key="2">
    <source>
        <dbReference type="EMBL" id="MFB9313015.1"/>
    </source>
</evidence>
<gene>
    <name evidence="2" type="ORF">ACFFRI_08160</name>
</gene>
<dbReference type="PROSITE" id="PS51186">
    <property type="entry name" value="GNAT"/>
    <property type="match status" value="1"/>
</dbReference>
<protein>
    <submittedName>
        <fullName evidence="2">GNAT family N-acetyltransferase</fullName>
    </submittedName>
</protein>
<dbReference type="InterPro" id="IPR000182">
    <property type="entry name" value="GNAT_dom"/>
</dbReference>
<keyword evidence="3" id="KW-1185">Reference proteome</keyword>